<keyword evidence="2" id="KW-0812">Transmembrane</keyword>
<keyword evidence="4" id="KW-1185">Reference proteome</keyword>
<evidence type="ECO:0000256" key="1">
    <source>
        <dbReference type="SAM" id="MobiDB-lite"/>
    </source>
</evidence>
<proteinExistence type="predicted"/>
<keyword evidence="2" id="KW-1133">Transmembrane helix</keyword>
<evidence type="ECO:0000313" key="3">
    <source>
        <dbReference type="EMBL" id="CAF9918068.1"/>
    </source>
</evidence>
<keyword evidence="2" id="KW-0472">Membrane</keyword>
<evidence type="ECO:0000313" key="4">
    <source>
        <dbReference type="Proteomes" id="UP000664521"/>
    </source>
</evidence>
<dbReference type="SUPFAM" id="SSF89372">
    <property type="entry name" value="Fucose-specific lectin"/>
    <property type="match status" value="1"/>
</dbReference>
<feature type="compositionally biased region" description="Basic and acidic residues" evidence="1">
    <location>
        <begin position="27"/>
        <end position="36"/>
    </location>
</feature>
<name>A0A8H3IGR6_9LECA</name>
<organism evidence="3 4">
    <name type="scientific">Heterodermia speciosa</name>
    <dbReference type="NCBI Taxonomy" id="116794"/>
    <lineage>
        <taxon>Eukaryota</taxon>
        <taxon>Fungi</taxon>
        <taxon>Dikarya</taxon>
        <taxon>Ascomycota</taxon>
        <taxon>Pezizomycotina</taxon>
        <taxon>Lecanoromycetes</taxon>
        <taxon>OSLEUM clade</taxon>
        <taxon>Lecanoromycetidae</taxon>
        <taxon>Caliciales</taxon>
        <taxon>Physciaceae</taxon>
        <taxon>Heterodermia</taxon>
    </lineage>
</organism>
<protein>
    <submittedName>
        <fullName evidence="3">Uncharacterized protein</fullName>
    </submittedName>
</protein>
<dbReference type="Proteomes" id="UP000664521">
    <property type="component" value="Unassembled WGS sequence"/>
</dbReference>
<reference evidence="3" key="1">
    <citation type="submission" date="2021-03" db="EMBL/GenBank/DDBJ databases">
        <authorList>
            <person name="Tagirdzhanova G."/>
        </authorList>
    </citation>
    <scope>NUCLEOTIDE SEQUENCE</scope>
</reference>
<feature type="transmembrane region" description="Helical" evidence="2">
    <location>
        <begin position="96"/>
        <end position="120"/>
    </location>
</feature>
<sequence>MAQNEFQVEVPDLPDHSTLELVKHDKSVAAPERDHALVAPEIGRQTDAPEITPGQGPETRYDDAPPEALPISAESNSAESKSIPASYARRLPSRRVNIIIVIVMTVIMSLAVGAGAGTGLSKHKSSGSSSEGAAGTVTKTALARYVGWFPISARYENAKPVSLNSPTPNSSPVLTDKRILDDTSLAALALPNGDRRLFFQDLSGAIRQAFYSAASKQWRADVKHVAASNARNHTPIAVVESPTMSENSTNGPFVFIGNLAILYIFANNSLACVEFVEGGWIASSEINASGYFANVSQFTAYAESRSLSVAMSSVEGTAINGLIVYEPTKGGITVLNGSFTDTDARSAIWRNISGSLPIAVQQPYLRYAAPFTFDSSGDTSILFASTFRNGTYSEFALSVLFNYFPWTTNSSLYSETTQAVGFEPSLIPFSDFVFMDVPLQTFEDTIDGPIQPTLGRVLGFWVKNQTLTPLSGDFYSKSPSPQSLFPFSRLASIVPVNSSDFFIYHQLNASSFGEERWDDSFGGWVSNSFEISMA</sequence>
<comment type="caution">
    <text evidence="3">The sequence shown here is derived from an EMBL/GenBank/DDBJ whole genome shotgun (WGS) entry which is preliminary data.</text>
</comment>
<dbReference type="EMBL" id="CAJPDS010000021">
    <property type="protein sequence ID" value="CAF9918068.1"/>
    <property type="molecule type" value="Genomic_DNA"/>
</dbReference>
<accession>A0A8H3IGR6</accession>
<evidence type="ECO:0000256" key="2">
    <source>
        <dbReference type="SAM" id="Phobius"/>
    </source>
</evidence>
<dbReference type="OrthoDB" id="5429992at2759"/>
<feature type="region of interest" description="Disordered" evidence="1">
    <location>
        <begin position="27"/>
        <end position="80"/>
    </location>
</feature>
<dbReference type="Gene3D" id="2.120.10.70">
    <property type="entry name" value="Fucose-specific lectin"/>
    <property type="match status" value="1"/>
</dbReference>
<dbReference type="AlphaFoldDB" id="A0A8H3IGR6"/>
<gene>
    <name evidence="3" type="ORF">HETSPECPRED_003655</name>
</gene>